<dbReference type="Proteomes" id="UP001599756">
    <property type="component" value="Unassembled WGS sequence"/>
</dbReference>
<dbReference type="PROSITE" id="PS50075">
    <property type="entry name" value="CARRIER"/>
    <property type="match status" value="2"/>
</dbReference>
<feature type="region of interest" description="Disordered" evidence="4">
    <location>
        <begin position="1814"/>
        <end position="1834"/>
    </location>
</feature>
<dbReference type="InterPro" id="IPR001242">
    <property type="entry name" value="Condensation_dom"/>
</dbReference>
<dbReference type="NCBIfam" id="TIGR01733">
    <property type="entry name" value="AA-adenyl-dom"/>
    <property type="match status" value="1"/>
</dbReference>
<gene>
    <name evidence="6" type="ORF">ACFW88_00095</name>
</gene>
<dbReference type="Gene3D" id="3.40.50.12780">
    <property type="entry name" value="N-terminal domain of ligase-like"/>
    <property type="match status" value="2"/>
</dbReference>
<dbReference type="SUPFAM" id="SSF52777">
    <property type="entry name" value="CoA-dependent acyltransferases"/>
    <property type="match status" value="2"/>
</dbReference>
<dbReference type="Pfam" id="PF13193">
    <property type="entry name" value="AMP-binding_C"/>
    <property type="match status" value="2"/>
</dbReference>
<keyword evidence="2" id="KW-0596">Phosphopantetheine</keyword>
<dbReference type="InterPro" id="IPR036736">
    <property type="entry name" value="ACP-like_sf"/>
</dbReference>
<dbReference type="RefSeq" id="WP_381838999.1">
    <property type="nucleotide sequence ID" value="NZ_JBHYTS010000001.1"/>
</dbReference>
<dbReference type="InterPro" id="IPR020806">
    <property type="entry name" value="PKS_PP-bd"/>
</dbReference>
<dbReference type="Pfam" id="PF00668">
    <property type="entry name" value="Condensation"/>
    <property type="match status" value="1"/>
</dbReference>
<reference evidence="6 7" key="1">
    <citation type="submission" date="2024-09" db="EMBL/GenBank/DDBJ databases">
        <title>The Natural Products Discovery Center: Release of the First 8490 Sequenced Strains for Exploring Actinobacteria Biosynthetic Diversity.</title>
        <authorList>
            <person name="Kalkreuter E."/>
            <person name="Kautsar S.A."/>
            <person name="Yang D."/>
            <person name="Bader C.D."/>
            <person name="Teijaro C.N."/>
            <person name="Fluegel L."/>
            <person name="Davis C.M."/>
            <person name="Simpson J.R."/>
            <person name="Lauterbach L."/>
            <person name="Steele A.D."/>
            <person name="Gui C."/>
            <person name="Meng S."/>
            <person name="Li G."/>
            <person name="Viehrig K."/>
            <person name="Ye F."/>
            <person name="Su P."/>
            <person name="Kiefer A.F."/>
            <person name="Nichols A."/>
            <person name="Cepeda A.J."/>
            <person name="Yan W."/>
            <person name="Fan B."/>
            <person name="Jiang Y."/>
            <person name="Adhikari A."/>
            <person name="Zheng C.-J."/>
            <person name="Schuster L."/>
            <person name="Cowan T.M."/>
            <person name="Smanski M.J."/>
            <person name="Chevrette M.G."/>
            <person name="De Carvalho L.P.S."/>
            <person name="Shen B."/>
        </authorList>
    </citation>
    <scope>NUCLEOTIDE SEQUENCE [LARGE SCALE GENOMIC DNA]</scope>
    <source>
        <strain evidence="6 7">NPDC059500</strain>
    </source>
</reference>
<evidence type="ECO:0000313" key="7">
    <source>
        <dbReference type="Proteomes" id="UP001599756"/>
    </source>
</evidence>
<dbReference type="Pfam" id="PF00975">
    <property type="entry name" value="Thioesterase"/>
    <property type="match status" value="1"/>
</dbReference>
<evidence type="ECO:0000256" key="1">
    <source>
        <dbReference type="ARBA" id="ARBA00001957"/>
    </source>
</evidence>
<sequence>MSGSNTDNRSWSATTTPPAREEAAAPLTAPVPPPVTELVERQAAEHPTRTALRRGELSWDYATLATTARRVASGLRGEGVEPGRVVAVHGGRGFETVAAVLGVMRARAVVLLLDAALPESRARDLLSAAAAELVVTTGDVPPLAPERTRPFAALAAAAETELPAVDAQDAAYVFFTSGTTGRPKGVLGWHGALSHYVGWEQEAYGFRPADRVGQIAASLSFDAALRDFFLALTCGATLVLPDSDRPYEDPAGMLRWLDRQAVTIVHTVPSVLASWLNSEPRDTVLCASVRLLCLAGEPLPGALVRRWRERFPMFTGRVLNLYGTTEGTVLQSCHEVPEQVPDGILPVGAPIDDTQLLVLNRRGALCGVGEPGEVVVRTPFLTRGYLDGDGASGAFGTNPFGDDPADRVYRTGDLGRWTVDGTLAISGRVDDQVKIRGVRIQPVEVAAVLSGHPQVREATVIVRQIAQQAPQLHAYVVPVGAATPAWRQELRDLVAARLSTAAVPSRVIELAALPLSSNGKVDRGALPDVPEAHTEQAAPDRRPAGPAEQRLAALWAEILGVPVDSVARDTHFFELGGDSLSMVRVLSRVRGHFGADLGLQEFFRNPTVAELADLIGRTSDGPVAPRPVVGRRTGTGPLPLSHEQEGLWFLHQLDPAGFAYNMAGAFEIPADTELLRVEKALTELLSRHEALRTLFRADGGRPVQVVSDSIRPELRELPPAADRAAALAALAEEAARPFDLETGPLLRARLVRTPRELILGLVVHHIVCDGWSWQIIAADLDASLTASPAGQDVPLDGPAAPQYGDFAAWQRERTDEAALARSLEFWTERLRDAPELDLPADLPRPTARTHRGRIHRITVPAATAALLDRFCRAHGVTRYMALLAAFGLLLSRTAHQDEVVVGVDSAGRDQAELEQTVGFFVRTHAVRMGFAEAPRFSDAVRAVHGTLLASYEHQDLPFPRIVEALRPDRDGGRTPLFRTMFRMPPAEVPTRAMTALRPIDMEGTFATSKFDLTMVVRALDGDLVCDLEYDTDLFSEEFAAALAERYAELLSQGVRAPDVPEPRLAAGPAPVTTGSVPHPAPVLRELRERARTLPDAPAVRQGEQTWTYRQLVDAVDRIDAALPERAVVAVVGDKGFASVAALVAGMESGRVVVPVDAALPAARREQMTVRAGAQLAVVATAASLDAGLPVPTLRLSADGTPEDREQPLTAEPASAPDQAAYVFFTSGTTGEPKPVLGRRASLDHFVAWERDEFAIGPDDRVAQLTAFSFDAVLRDVFLPLSTGASVVLPPAGIQDDAQRLLTWLDEERVTVVHTTPSVLGSLLALGPEAAGAKLAALRLVCLAGEPLLDSTVTAFRSQFPDCRAELVNFYGPTETTMIRSFHRIPELPATGVQPVGRPLPDTRITVTGRGGRPCAPGERGEILIDTAFGTLGYLAPAEQPGRLAVTGEIRPDAPYRTGDIAVLRADGTIVPEGRRDGTVKLRGVRVHPSEIATAALTCPGVATCHVEAVSDDGQTRLVAFFTNRDGGRVTAETLRAHLVGRLPAPVVPALLLALPALPLMPNGKVDRRALLSYTGTAAATPHVAPRTATEKALARIWSDLLKKDEIGVETDFFETGGHSLLATVMITRVRKLLDSDLTLRQVLEQPTIARLAEAIDAGRQATTAERDGELVALSDAGPGRPLFCVHGIGGDVLAFRQLARLMADTGPVFAFRAQGTGPGERPRSDIRQIAAAYLYEMRQVQPTGPYRLAGWSVGGLIAYEMARQLSFDGERVELLALIDSYAPGARAYDGFDAEPAERAASFVAELAGTGFDGPAPDPAALAAAGPATQREADGTDIELRRRFSVYLAHSKAASKYRPAARPVEADRLLLLRALEQPRPEGTSPALGWEPFLGAPEESGQDAPVPGRLQVPAVPADHYSVLRQPAVETLARHLRTALAAAER</sequence>
<dbReference type="InterPro" id="IPR001031">
    <property type="entry name" value="Thioesterase"/>
</dbReference>
<evidence type="ECO:0000313" key="6">
    <source>
        <dbReference type="EMBL" id="MFE1748953.1"/>
    </source>
</evidence>
<accession>A0ABW6GXD3</accession>
<evidence type="ECO:0000256" key="4">
    <source>
        <dbReference type="SAM" id="MobiDB-lite"/>
    </source>
</evidence>
<dbReference type="InterPro" id="IPR045851">
    <property type="entry name" value="AMP-bd_C_sf"/>
</dbReference>
<feature type="domain" description="Carrier" evidence="5">
    <location>
        <begin position="1584"/>
        <end position="1659"/>
    </location>
</feature>
<comment type="cofactor">
    <cofactor evidence="1">
        <name>pantetheine 4'-phosphate</name>
        <dbReference type="ChEBI" id="CHEBI:47942"/>
    </cofactor>
</comment>
<feature type="compositionally biased region" description="Low complexity" evidence="4">
    <location>
        <begin position="13"/>
        <end position="28"/>
    </location>
</feature>
<dbReference type="Gene3D" id="3.30.559.30">
    <property type="entry name" value="Nonribosomal peptide synthetase, condensation domain"/>
    <property type="match status" value="1"/>
</dbReference>
<dbReference type="Pfam" id="PF00501">
    <property type="entry name" value="AMP-binding"/>
    <property type="match status" value="2"/>
</dbReference>
<dbReference type="InterPro" id="IPR020802">
    <property type="entry name" value="TesA-like"/>
</dbReference>
<proteinExistence type="predicted"/>
<dbReference type="Pfam" id="PF00550">
    <property type="entry name" value="PP-binding"/>
    <property type="match status" value="2"/>
</dbReference>
<dbReference type="PANTHER" id="PTHR45527">
    <property type="entry name" value="NONRIBOSOMAL PEPTIDE SYNTHETASE"/>
    <property type="match status" value="1"/>
</dbReference>
<evidence type="ECO:0000259" key="5">
    <source>
        <dbReference type="PROSITE" id="PS50075"/>
    </source>
</evidence>
<dbReference type="InterPro" id="IPR000873">
    <property type="entry name" value="AMP-dep_synth/lig_dom"/>
</dbReference>
<dbReference type="PROSITE" id="PS00012">
    <property type="entry name" value="PHOSPHOPANTETHEINE"/>
    <property type="match status" value="1"/>
</dbReference>
<dbReference type="InterPro" id="IPR029058">
    <property type="entry name" value="AB_hydrolase_fold"/>
</dbReference>
<dbReference type="Gene3D" id="3.30.559.10">
    <property type="entry name" value="Chloramphenicol acetyltransferase-like domain"/>
    <property type="match status" value="1"/>
</dbReference>
<dbReference type="Gene3D" id="3.40.50.1820">
    <property type="entry name" value="alpha/beta hydrolase"/>
    <property type="match status" value="1"/>
</dbReference>
<feature type="region of interest" description="Disordered" evidence="4">
    <location>
        <begin position="1"/>
        <end position="33"/>
    </location>
</feature>
<evidence type="ECO:0000256" key="3">
    <source>
        <dbReference type="ARBA" id="ARBA00022553"/>
    </source>
</evidence>
<dbReference type="InterPro" id="IPR009081">
    <property type="entry name" value="PP-bd_ACP"/>
</dbReference>
<dbReference type="EMBL" id="JBHYTS010000001">
    <property type="protein sequence ID" value="MFE1748953.1"/>
    <property type="molecule type" value="Genomic_DNA"/>
</dbReference>
<dbReference type="SMART" id="SM00824">
    <property type="entry name" value="PKS_TE"/>
    <property type="match status" value="1"/>
</dbReference>
<keyword evidence="7" id="KW-1185">Reference proteome</keyword>
<name>A0ABW6GXD3_9ACTN</name>
<organism evidence="6 7">
    <name type="scientific">Streptomyces anandii</name>
    <dbReference type="NCBI Taxonomy" id="285454"/>
    <lineage>
        <taxon>Bacteria</taxon>
        <taxon>Bacillati</taxon>
        <taxon>Actinomycetota</taxon>
        <taxon>Actinomycetes</taxon>
        <taxon>Kitasatosporales</taxon>
        <taxon>Streptomycetaceae</taxon>
        <taxon>Streptomyces</taxon>
    </lineage>
</organism>
<dbReference type="CDD" id="cd05930">
    <property type="entry name" value="A_NRPS"/>
    <property type="match status" value="1"/>
</dbReference>
<dbReference type="InterPro" id="IPR025110">
    <property type="entry name" value="AMP-bd_C"/>
</dbReference>
<feature type="compositionally biased region" description="Polar residues" evidence="4">
    <location>
        <begin position="1"/>
        <end position="12"/>
    </location>
</feature>
<dbReference type="PANTHER" id="PTHR45527:SF1">
    <property type="entry name" value="FATTY ACID SYNTHASE"/>
    <property type="match status" value="1"/>
</dbReference>
<evidence type="ECO:0000256" key="2">
    <source>
        <dbReference type="ARBA" id="ARBA00022450"/>
    </source>
</evidence>
<feature type="compositionally biased region" description="Low complexity" evidence="4">
    <location>
        <begin position="1814"/>
        <end position="1828"/>
    </location>
</feature>
<dbReference type="InterPro" id="IPR006162">
    <property type="entry name" value="Ppantetheine_attach_site"/>
</dbReference>
<comment type="caution">
    <text evidence="6">The sequence shown here is derived from an EMBL/GenBank/DDBJ whole genome shotgun (WGS) entry which is preliminary data.</text>
</comment>
<dbReference type="InterPro" id="IPR023213">
    <property type="entry name" value="CAT-like_dom_sf"/>
</dbReference>
<dbReference type="InterPro" id="IPR042099">
    <property type="entry name" value="ANL_N_sf"/>
</dbReference>
<protein>
    <submittedName>
        <fullName evidence="6">Amino acid adenylation domain-containing protein</fullName>
    </submittedName>
</protein>
<feature type="domain" description="Carrier" evidence="5">
    <location>
        <begin position="542"/>
        <end position="619"/>
    </location>
</feature>
<dbReference type="SUPFAM" id="SSF56801">
    <property type="entry name" value="Acetyl-CoA synthetase-like"/>
    <property type="match status" value="2"/>
</dbReference>
<dbReference type="InterPro" id="IPR020845">
    <property type="entry name" value="AMP-binding_CS"/>
</dbReference>
<feature type="region of interest" description="Disordered" evidence="4">
    <location>
        <begin position="522"/>
        <end position="546"/>
    </location>
</feature>
<feature type="compositionally biased region" description="Basic and acidic residues" evidence="4">
    <location>
        <begin position="522"/>
        <end position="543"/>
    </location>
</feature>
<dbReference type="PROSITE" id="PS00455">
    <property type="entry name" value="AMP_BINDING"/>
    <property type="match status" value="2"/>
</dbReference>
<dbReference type="CDD" id="cd19531">
    <property type="entry name" value="LCL_NRPS-like"/>
    <property type="match status" value="1"/>
</dbReference>
<dbReference type="InterPro" id="IPR010071">
    <property type="entry name" value="AA_adenyl_dom"/>
</dbReference>
<dbReference type="SUPFAM" id="SSF47336">
    <property type="entry name" value="ACP-like"/>
    <property type="match status" value="2"/>
</dbReference>
<dbReference type="SMART" id="SM00823">
    <property type="entry name" value="PKS_PP"/>
    <property type="match status" value="2"/>
</dbReference>
<dbReference type="SUPFAM" id="SSF53474">
    <property type="entry name" value="alpha/beta-Hydrolases"/>
    <property type="match status" value="1"/>
</dbReference>
<dbReference type="Gene3D" id="3.30.300.30">
    <property type="match status" value="2"/>
</dbReference>
<keyword evidence="3" id="KW-0597">Phosphoprotein</keyword>
<dbReference type="Gene3D" id="1.10.1200.10">
    <property type="entry name" value="ACP-like"/>
    <property type="match status" value="2"/>
</dbReference>